<accession>A0A7C5JYC5</accession>
<dbReference type="AlphaFoldDB" id="A0A7C5JYC5"/>
<evidence type="ECO:0000259" key="1">
    <source>
        <dbReference type="Pfam" id="PF04967"/>
    </source>
</evidence>
<gene>
    <name evidence="2" type="ORF">ENL40_07340</name>
</gene>
<dbReference type="Pfam" id="PF04967">
    <property type="entry name" value="HTH_10"/>
    <property type="match status" value="1"/>
</dbReference>
<dbReference type="InterPro" id="IPR007050">
    <property type="entry name" value="HTH_bacterioopsin"/>
</dbReference>
<organism evidence="2">
    <name type="scientific">Thermococcus litoralis</name>
    <dbReference type="NCBI Taxonomy" id="2265"/>
    <lineage>
        <taxon>Archaea</taxon>
        <taxon>Methanobacteriati</taxon>
        <taxon>Methanobacteriota</taxon>
        <taxon>Thermococci</taxon>
        <taxon>Thermococcales</taxon>
        <taxon>Thermococcaceae</taxon>
        <taxon>Thermococcus</taxon>
    </lineage>
</organism>
<name>A0A7C5JYC5_THELI</name>
<comment type="caution">
    <text evidence="2">The sequence shown here is derived from an EMBL/GenBank/DDBJ whole genome shotgun (WGS) entry which is preliminary data.</text>
</comment>
<dbReference type="Proteomes" id="UP000886217">
    <property type="component" value="Unassembled WGS sequence"/>
</dbReference>
<proteinExistence type="predicted"/>
<feature type="domain" description="HTH bat-type" evidence="1">
    <location>
        <begin position="2"/>
        <end position="22"/>
    </location>
</feature>
<protein>
    <submittedName>
        <fullName evidence="2">Transcriptional regulator</fullName>
    </submittedName>
</protein>
<sequence length="27" mass="3062">MLNLSPSTVKEHLRKAQRKILEELIGG</sequence>
<evidence type="ECO:0000313" key="2">
    <source>
        <dbReference type="EMBL" id="HHI01256.1"/>
    </source>
</evidence>
<feature type="non-terminal residue" evidence="2">
    <location>
        <position position="1"/>
    </location>
</feature>
<reference evidence="2" key="1">
    <citation type="journal article" date="2020" name="mSystems">
        <title>Genome- and Community-Level Interaction Insights into Carbon Utilization and Element Cycling Functions of Hydrothermarchaeota in Hydrothermal Sediment.</title>
        <authorList>
            <person name="Zhou Z."/>
            <person name="Liu Y."/>
            <person name="Xu W."/>
            <person name="Pan J."/>
            <person name="Luo Z.H."/>
            <person name="Li M."/>
        </authorList>
    </citation>
    <scope>NUCLEOTIDE SEQUENCE [LARGE SCALE GENOMIC DNA]</scope>
    <source>
        <strain evidence="2">HyVt-93</strain>
    </source>
</reference>
<dbReference type="EMBL" id="DRTU01000296">
    <property type="protein sequence ID" value="HHI01256.1"/>
    <property type="molecule type" value="Genomic_DNA"/>
</dbReference>